<protein>
    <recommendedName>
        <fullName evidence="3">C2H2-type domain-containing protein</fullName>
    </recommendedName>
</protein>
<dbReference type="AlphaFoldDB" id="A0A026W0D2"/>
<accession>A0A026W0D2</accession>
<proteinExistence type="predicted"/>
<dbReference type="Proteomes" id="UP000053097">
    <property type="component" value="Unassembled WGS sequence"/>
</dbReference>
<evidence type="ECO:0008006" key="3">
    <source>
        <dbReference type="Google" id="ProtNLM"/>
    </source>
</evidence>
<name>A0A026W0D2_OOCBI</name>
<keyword evidence="2" id="KW-1185">Reference proteome</keyword>
<dbReference type="STRING" id="2015173.A0A026W0D2"/>
<gene>
    <name evidence="1" type="ORF">X777_12309</name>
</gene>
<evidence type="ECO:0000313" key="2">
    <source>
        <dbReference type="Proteomes" id="UP000053097"/>
    </source>
</evidence>
<evidence type="ECO:0000313" key="1">
    <source>
        <dbReference type="EMBL" id="EZA49497.1"/>
    </source>
</evidence>
<dbReference type="PANTHER" id="PTHR31511">
    <property type="entry name" value="PROTEIN CBG23764"/>
    <property type="match status" value="1"/>
</dbReference>
<dbReference type="EMBL" id="KK107511">
    <property type="protein sequence ID" value="EZA49497.1"/>
    <property type="molecule type" value="Genomic_DNA"/>
</dbReference>
<dbReference type="OMA" id="DEWFENN"/>
<reference evidence="1 2" key="1">
    <citation type="journal article" date="2014" name="Curr. Biol.">
        <title>The genome of the clonal raider ant Cerapachys biroi.</title>
        <authorList>
            <person name="Oxley P.R."/>
            <person name="Ji L."/>
            <person name="Fetter-Pruneda I."/>
            <person name="McKenzie S.K."/>
            <person name="Li C."/>
            <person name="Hu H."/>
            <person name="Zhang G."/>
            <person name="Kronauer D.J."/>
        </authorList>
    </citation>
    <scope>NUCLEOTIDE SEQUENCE [LARGE SCALE GENOMIC DNA]</scope>
</reference>
<dbReference type="PANTHER" id="PTHR31511:SF12">
    <property type="entry name" value="RHO TERMINATION FACTOR N-TERMINAL DOMAIN-CONTAINING PROTEIN"/>
    <property type="match status" value="1"/>
</dbReference>
<dbReference type="OrthoDB" id="7653437at2759"/>
<organism evidence="1 2">
    <name type="scientific">Ooceraea biroi</name>
    <name type="common">Clonal raider ant</name>
    <name type="synonym">Cerapachys biroi</name>
    <dbReference type="NCBI Taxonomy" id="2015173"/>
    <lineage>
        <taxon>Eukaryota</taxon>
        <taxon>Metazoa</taxon>
        <taxon>Ecdysozoa</taxon>
        <taxon>Arthropoda</taxon>
        <taxon>Hexapoda</taxon>
        <taxon>Insecta</taxon>
        <taxon>Pterygota</taxon>
        <taxon>Neoptera</taxon>
        <taxon>Endopterygota</taxon>
        <taxon>Hymenoptera</taxon>
        <taxon>Apocrita</taxon>
        <taxon>Aculeata</taxon>
        <taxon>Formicoidea</taxon>
        <taxon>Formicidae</taxon>
        <taxon>Dorylinae</taxon>
        <taxon>Ooceraea</taxon>
    </lineage>
</organism>
<sequence length="446" mass="51918">MEQSERDLLEEANNVATLCEYFAWVQRCDEYIEQSEGQSRAKRPRLCIGNRQSLVARIARLEELKKHLERRFIHFGGDYTDQPPSAKLSWRENETAFENRILTGAVVNANYIDPQRFLEDASSIVLDHVRNAIEQHNSVKVNTVFNGEFVAGEKTANKRINTKNRGLFPTFDLQEWFTQYVIEPTLASLEEFQERDSGWALSRILNLTIIINKYNPLHAGCYITLPEEIKTKKAVVNVRSMDNASFAWAVVAVLYPAERHTERESSYPHYTTVLNLQGIEFPISINVYGTKEQNKKINVLPLRLADEMDKHANLLYVQDPRDNSLGHFACIKNLSRLVSSQINKQNGQKYICDRCLHYFYTKEKLEAHTMDCNKMNDCTIILPNEEDKWLTFNNHSRKEQMPYRSRRDIDCISWFVEQLKELAHRVKAILSRNVPGRFNARRARKV</sequence>